<evidence type="ECO:0000313" key="1">
    <source>
        <dbReference type="EMBL" id="MDW5596149.1"/>
    </source>
</evidence>
<accession>A0ABU4HVQ7</accession>
<dbReference type="Gene3D" id="3.40.50.10150">
    <property type="entry name" value="B12-dependent dehydatase associated subunit"/>
    <property type="match status" value="1"/>
</dbReference>
<protein>
    <submittedName>
        <fullName evidence="1">Glycerol dehydratase reactivase beta/small subunit family protein</fullName>
    </submittedName>
</protein>
<dbReference type="SUPFAM" id="SSF52968">
    <property type="entry name" value="B12-dependent dehydatase associated subunit"/>
    <property type="match status" value="1"/>
</dbReference>
<dbReference type="EMBL" id="JAWSTH010000048">
    <property type="protein sequence ID" value="MDW5596149.1"/>
    <property type="molecule type" value="Genomic_DNA"/>
</dbReference>
<proteinExistence type="predicted"/>
<keyword evidence="2" id="KW-1185">Reference proteome</keyword>
<dbReference type="InterPro" id="IPR003208">
    <property type="entry name" value="Dehydtase/Dehydtase_re"/>
</dbReference>
<evidence type="ECO:0000313" key="2">
    <source>
        <dbReference type="Proteomes" id="UP001284601"/>
    </source>
</evidence>
<name>A0ABU4HVQ7_9ACTN</name>
<reference evidence="1 2" key="2">
    <citation type="submission" date="2023-10" db="EMBL/GenBank/DDBJ databases">
        <authorList>
            <person name="Han X.F."/>
        </authorList>
    </citation>
    <scope>NUCLEOTIDE SEQUENCE [LARGE SCALE GENOMIC DNA]</scope>
    <source>
        <strain evidence="1 2">KCTC 39840</strain>
    </source>
</reference>
<gene>
    <name evidence="1" type="ORF">R7226_17510</name>
</gene>
<dbReference type="Proteomes" id="UP001284601">
    <property type="component" value="Unassembled WGS sequence"/>
</dbReference>
<organism evidence="1 2">
    <name type="scientific">Conexibacter stalactiti</name>
    <dbReference type="NCBI Taxonomy" id="1940611"/>
    <lineage>
        <taxon>Bacteria</taxon>
        <taxon>Bacillati</taxon>
        <taxon>Actinomycetota</taxon>
        <taxon>Thermoleophilia</taxon>
        <taxon>Solirubrobacterales</taxon>
        <taxon>Conexibacteraceae</taxon>
        <taxon>Conexibacter</taxon>
    </lineage>
</organism>
<comment type="caution">
    <text evidence="1">The sequence shown here is derived from an EMBL/GenBank/DDBJ whole genome shotgun (WGS) entry which is preliminary data.</text>
</comment>
<sequence>MSGPAVFLHVAAGDGTALREVRAGLEEEGVPCRVIAAVGDAVAIAYNAACTSPVSVGIGLDADLACLHLPQLPPDEPLLRLPAVHVPERLRALGHNAARLVKGAPLKELP</sequence>
<dbReference type="Pfam" id="PF02288">
    <property type="entry name" value="Dehydratase_MU"/>
    <property type="match status" value="1"/>
</dbReference>
<dbReference type="RefSeq" id="WP_318598529.1">
    <property type="nucleotide sequence ID" value="NZ_JAWSTH010000048.1"/>
</dbReference>
<reference evidence="2" key="1">
    <citation type="submission" date="2023-07" db="EMBL/GenBank/DDBJ databases">
        <title>Conexibacter stalactiti sp. nov., isolated from stalactites in a lava cave and emended description of the genus Conexibacter.</title>
        <authorList>
            <person name="Lee S.D."/>
        </authorList>
    </citation>
    <scope>NUCLEOTIDE SEQUENCE [LARGE SCALE GENOMIC DNA]</scope>
    <source>
        <strain evidence="2">KCTC 39840</strain>
    </source>
</reference>
<dbReference type="InterPro" id="IPR010254">
    <property type="entry name" value="B12-dep_deHydtase_bsu"/>
</dbReference>